<comment type="caution">
    <text evidence="1">The sequence shown here is derived from an EMBL/GenBank/DDBJ whole genome shotgun (WGS) entry which is preliminary data.</text>
</comment>
<feature type="non-terminal residue" evidence="1">
    <location>
        <position position="434"/>
    </location>
</feature>
<name>A0A0F9BNC0_9ZZZZ</name>
<dbReference type="AlphaFoldDB" id="A0A0F9BNC0"/>
<reference evidence="1" key="1">
    <citation type="journal article" date="2015" name="Nature">
        <title>Complex archaea that bridge the gap between prokaryotes and eukaryotes.</title>
        <authorList>
            <person name="Spang A."/>
            <person name="Saw J.H."/>
            <person name="Jorgensen S.L."/>
            <person name="Zaremba-Niedzwiedzka K."/>
            <person name="Martijn J."/>
            <person name="Lind A.E."/>
            <person name="van Eijk R."/>
            <person name="Schleper C."/>
            <person name="Guy L."/>
            <person name="Ettema T.J."/>
        </authorList>
    </citation>
    <scope>NUCLEOTIDE SEQUENCE</scope>
</reference>
<feature type="non-terminal residue" evidence="1">
    <location>
        <position position="1"/>
    </location>
</feature>
<protein>
    <submittedName>
        <fullName evidence="1">Uncharacterized protein</fullName>
    </submittedName>
</protein>
<proteinExistence type="predicted"/>
<gene>
    <name evidence="1" type="ORF">LCGC14_2706270</name>
</gene>
<dbReference type="EMBL" id="LAZR01048364">
    <property type="protein sequence ID" value="KKK92104.1"/>
    <property type="molecule type" value="Genomic_DNA"/>
</dbReference>
<organism evidence="1">
    <name type="scientific">marine sediment metagenome</name>
    <dbReference type="NCBI Taxonomy" id="412755"/>
    <lineage>
        <taxon>unclassified sequences</taxon>
        <taxon>metagenomes</taxon>
        <taxon>ecological metagenomes</taxon>
    </lineage>
</organism>
<evidence type="ECO:0000313" key="1">
    <source>
        <dbReference type="EMBL" id="KKK92104.1"/>
    </source>
</evidence>
<sequence length="434" mass="48969">LQKTRIKEIKDTRLRTAAEEGVDTFLTNNPDYLEGHMSQGMTEEQVRAKAANDIYGQIKDKSFKEVTAQVMQKPKPTITDTGAGSAGIVRRQAAQYVEMVGTDIKGAQVQRRNVDQELSVLEGRTDVDSIARAAELQEQKVAMDSNFDFIFDSMQSSPKAVDIGSYYTDYTTGIEKQQEKDPEYKALSKEEFDDRVMEHLRNGTKEVSPGATAFNVSSFTEESIRINQAVSKLKKGFKEHSKRGSAVINANVITGTEGAAREDTFAGQYNDLITSDWKRTTAGYTLPYSNRQIGDIFENEKKYKNRDPKKDEMIMTDGTINGEFVYQLNSYDKDNKPLGSEYVVPDDQVDAFAHLMESGRELIQMGVNQQNNYYVQLGQSIVRNARFSPAVQKADVHSNIKGTFKGINYGDRVIHYENVGTFENPRYHYYTILD</sequence>
<accession>A0A0F9BNC0</accession>